<gene>
    <name evidence="4" type="ORF">HJG54_20365</name>
</gene>
<dbReference type="Pfam" id="PF13229">
    <property type="entry name" value="Beta_helix"/>
    <property type="match status" value="1"/>
</dbReference>
<evidence type="ECO:0000259" key="3">
    <source>
        <dbReference type="Pfam" id="PF14252"/>
    </source>
</evidence>
<dbReference type="Pfam" id="PF14252">
    <property type="entry name" value="DUF4347"/>
    <property type="match status" value="1"/>
</dbReference>
<dbReference type="Gene3D" id="2.60.120.380">
    <property type="match status" value="1"/>
</dbReference>
<name>A0AA96WH43_9CYAN</name>
<dbReference type="SMART" id="SM00710">
    <property type="entry name" value="PbH1"/>
    <property type="match status" value="6"/>
</dbReference>
<dbReference type="NCBIfam" id="NF041518">
    <property type="entry name" value="choice_anch_Q"/>
    <property type="match status" value="1"/>
</dbReference>
<dbReference type="PANTHER" id="PTHR11319:SF35">
    <property type="entry name" value="OUTER MEMBRANE PROTEIN PMPC-RELATED"/>
    <property type="match status" value="1"/>
</dbReference>
<dbReference type="InterPro" id="IPR015919">
    <property type="entry name" value="Cadherin-like_sf"/>
</dbReference>
<dbReference type="InterPro" id="IPR059226">
    <property type="entry name" value="Choice_anch_Q_dom"/>
</dbReference>
<dbReference type="SUPFAM" id="SSF49313">
    <property type="entry name" value="Cadherin-like"/>
    <property type="match status" value="2"/>
</dbReference>
<organism evidence="4">
    <name type="scientific">Leptolyngbya sp. NK1-12</name>
    <dbReference type="NCBI Taxonomy" id="2547451"/>
    <lineage>
        <taxon>Bacteria</taxon>
        <taxon>Bacillati</taxon>
        <taxon>Cyanobacteriota</taxon>
        <taxon>Cyanophyceae</taxon>
        <taxon>Leptolyngbyales</taxon>
        <taxon>Leptolyngbyaceae</taxon>
        <taxon>Leptolyngbya group</taxon>
        <taxon>Leptolyngbya</taxon>
    </lineage>
</organism>
<dbReference type="InterPro" id="IPR011050">
    <property type="entry name" value="Pectin_lyase_fold/virulence"/>
</dbReference>
<dbReference type="Gene3D" id="2.160.20.10">
    <property type="entry name" value="Single-stranded right-handed beta-helix, Pectin lyase-like"/>
    <property type="match status" value="1"/>
</dbReference>
<dbReference type="Pfam" id="PF04151">
    <property type="entry name" value="PPC"/>
    <property type="match status" value="1"/>
</dbReference>
<evidence type="ECO:0000259" key="1">
    <source>
        <dbReference type="Pfam" id="PF04151"/>
    </source>
</evidence>
<dbReference type="PANTHER" id="PTHR11319">
    <property type="entry name" value="G PROTEIN-COUPLED RECEPTOR-RELATED"/>
    <property type="match status" value="1"/>
</dbReference>
<dbReference type="GO" id="GO:0016020">
    <property type="term" value="C:membrane"/>
    <property type="evidence" value="ECO:0007669"/>
    <property type="project" value="InterPro"/>
</dbReference>
<feature type="domain" description="DUF4347" evidence="3">
    <location>
        <begin position="12"/>
        <end position="173"/>
    </location>
</feature>
<dbReference type="InterPro" id="IPR013783">
    <property type="entry name" value="Ig-like_fold"/>
</dbReference>
<sequence>MSNLQSLSPTEIAFVDAGVADSSSLIAQFTAGTEVHLLDASQDAIAQITQILASRSNISAIHILSHGSNGALLLGGESLSNLSGYDDALQLWAQSLTADADILLYGCNVAADSTGQGFVSQLAALTGADVAASTDLTGSSVLGGDWELEFSTGSIEASGVLADWAEAAYQNVLAIYTVNTLADTGAGSLRQAIADANASVGVADTINFSVTGTITLTSVLSLTDSAETTVNGAGSITVSGNNVARVFNVAAGAAAALNGLIISGGRTIANDGGGILNNGTLTVSNSTFTGNSTGSGFGGAIYSDGTLTVSNSTFSGNSAGNPGGAIDNRGTMTVSNSTFTGNRASGGGAIDNNGTLTVSNSTFTGNSAVGGGGILNQPQGRLTVSNSTFTGNSASEAGGGIFHGGVTLTVSNSIVAGNASPNGREIRSLTPVTSGGYNLFGFNGDSGLVNITTVSTDVIPTVDLSAILDTTLRNNGGPTQTLALVAGSPAINAGNTALTTDQRGIARPQGSADDIGAFEFVPSNSPPTTAGIANVTVNEDAPATVINLFDAFADAETPDSGLSYSVTANSNSGLVSTSISGGNLNLAYAANAFGTANLTVRATDPGGLFVETSFTLTVNPVNDAPSFTRGPDQTSLQNSGPQTVNNWATNRSAGPANEAGQTLTFLTSNTNNSLFSVQPSIDPTTGTLTYTPAANASGTATVTVQLQDSGGTANGGVDTSAPQTFTITITAVNQAPSFTKGPDQTVNEDSGPQTVNNWATGISAGPNEAGQTLSFLVSNNNTALFSAQPSIDSTGRLTYTPAANASGTATVTVQLQDSGGTANGGQDTSAPQTFTITVNPVNDPPVVNLTSTSQSILSNNSLISGVSISDIDAGTNPVTVTLSVNSGTLNVGTTNGVTIGSNSTGNVTLTGSVSDINSALTNLRYSSSNNFSGNDALTITVNDNGNTGGGALSDTKTVALSVVRDLGTLGVFGQVVSGTVNASDPEDLYQVTLTTGATLFPSLYVLTGDADLAILDSVGTVIASSNNPGLQAELITQAVPAGTYRIRVRRFTGSTNYNLVIAKY</sequence>
<dbReference type="RefSeq" id="WP_316431026.1">
    <property type="nucleotide sequence ID" value="NZ_CP053586.1"/>
</dbReference>
<dbReference type="InterPro" id="IPR012334">
    <property type="entry name" value="Pectin_lyas_fold"/>
</dbReference>
<dbReference type="Gene3D" id="2.60.40.10">
    <property type="entry name" value="Immunoglobulins"/>
    <property type="match status" value="1"/>
</dbReference>
<dbReference type="InterPro" id="IPR007280">
    <property type="entry name" value="Peptidase_C_arc/bac"/>
</dbReference>
<feature type="domain" description="Right handed beta helix" evidence="2">
    <location>
        <begin position="230"/>
        <end position="389"/>
    </location>
</feature>
<evidence type="ECO:0000313" key="4">
    <source>
        <dbReference type="EMBL" id="WNZ24970.1"/>
    </source>
</evidence>
<dbReference type="SUPFAM" id="SSF51126">
    <property type="entry name" value="Pectin lyase-like"/>
    <property type="match status" value="1"/>
</dbReference>
<dbReference type="SUPFAM" id="SSF89260">
    <property type="entry name" value="Collagen-binding domain"/>
    <property type="match status" value="1"/>
</dbReference>
<proteinExistence type="predicted"/>
<reference evidence="4" key="1">
    <citation type="submission" date="2020-05" db="EMBL/GenBank/DDBJ databases">
        <authorList>
            <person name="Zhu T."/>
            <person name="Keshari N."/>
            <person name="Lu X."/>
        </authorList>
    </citation>
    <scope>NUCLEOTIDE SEQUENCE</scope>
    <source>
        <strain evidence="4">NK1-12</strain>
    </source>
</reference>
<dbReference type="EMBL" id="CP053586">
    <property type="protein sequence ID" value="WNZ24970.1"/>
    <property type="molecule type" value="Genomic_DNA"/>
</dbReference>
<feature type="domain" description="Peptidase C-terminal archaeal/bacterial" evidence="1">
    <location>
        <begin position="986"/>
        <end position="1049"/>
    </location>
</feature>
<dbReference type="InterPro" id="IPR039448">
    <property type="entry name" value="Beta_helix"/>
</dbReference>
<dbReference type="InterPro" id="IPR006626">
    <property type="entry name" value="PbH1"/>
</dbReference>
<dbReference type="GO" id="GO:0005509">
    <property type="term" value="F:calcium ion binding"/>
    <property type="evidence" value="ECO:0007669"/>
    <property type="project" value="InterPro"/>
</dbReference>
<protein>
    <submittedName>
        <fullName evidence="4">DUF4347 domain-containing protein</fullName>
    </submittedName>
</protein>
<dbReference type="InterPro" id="IPR025592">
    <property type="entry name" value="DUF4347"/>
</dbReference>
<evidence type="ECO:0000259" key="2">
    <source>
        <dbReference type="Pfam" id="PF13229"/>
    </source>
</evidence>
<dbReference type="AlphaFoldDB" id="A0AA96WH43"/>
<accession>A0AA96WH43</accession>